<keyword evidence="2" id="KW-1185">Reference proteome</keyword>
<dbReference type="AlphaFoldDB" id="A0A8X6H657"/>
<proteinExistence type="predicted"/>
<evidence type="ECO:0000313" key="2">
    <source>
        <dbReference type="Proteomes" id="UP000887116"/>
    </source>
</evidence>
<accession>A0A8X6H657</accession>
<reference evidence="1" key="1">
    <citation type="submission" date="2020-07" db="EMBL/GenBank/DDBJ databases">
        <title>Multicomponent nature underlies the extraordinary mechanical properties of spider dragline silk.</title>
        <authorList>
            <person name="Kono N."/>
            <person name="Nakamura H."/>
            <person name="Mori M."/>
            <person name="Yoshida Y."/>
            <person name="Ohtoshi R."/>
            <person name="Malay A.D."/>
            <person name="Moran D.A.P."/>
            <person name="Tomita M."/>
            <person name="Numata K."/>
            <person name="Arakawa K."/>
        </authorList>
    </citation>
    <scope>NUCLEOTIDE SEQUENCE</scope>
</reference>
<evidence type="ECO:0000313" key="1">
    <source>
        <dbReference type="EMBL" id="GFQ96928.1"/>
    </source>
</evidence>
<protein>
    <submittedName>
        <fullName evidence="1">Uncharacterized protein</fullName>
    </submittedName>
</protein>
<organism evidence="1 2">
    <name type="scientific">Trichonephila clavata</name>
    <name type="common">Joro spider</name>
    <name type="synonym">Nephila clavata</name>
    <dbReference type="NCBI Taxonomy" id="2740835"/>
    <lineage>
        <taxon>Eukaryota</taxon>
        <taxon>Metazoa</taxon>
        <taxon>Ecdysozoa</taxon>
        <taxon>Arthropoda</taxon>
        <taxon>Chelicerata</taxon>
        <taxon>Arachnida</taxon>
        <taxon>Araneae</taxon>
        <taxon>Araneomorphae</taxon>
        <taxon>Entelegynae</taxon>
        <taxon>Araneoidea</taxon>
        <taxon>Nephilidae</taxon>
        <taxon>Trichonephila</taxon>
    </lineage>
</organism>
<dbReference type="Proteomes" id="UP000887116">
    <property type="component" value="Unassembled WGS sequence"/>
</dbReference>
<sequence length="134" mass="15477">MHALRSKHDSSTRSWRWVGENFFRDAQYSPGCGRIQYRTLETPSLRTNVRGTVHSRSIDTVLAAGWLNVPSAKAQHLLVVEGFRSEFWSDRPSVLMHMELSTRNPFVRSCGKLTKSSCRHGMTFTRLWTESEEF</sequence>
<gene>
    <name evidence="1" type="ORF">TNCT_101461</name>
</gene>
<dbReference type="EMBL" id="BMAO01014760">
    <property type="protein sequence ID" value="GFQ96928.1"/>
    <property type="molecule type" value="Genomic_DNA"/>
</dbReference>
<comment type="caution">
    <text evidence="1">The sequence shown here is derived from an EMBL/GenBank/DDBJ whole genome shotgun (WGS) entry which is preliminary data.</text>
</comment>
<name>A0A8X6H657_TRICU</name>